<feature type="region of interest" description="Disordered" evidence="1">
    <location>
        <begin position="26"/>
        <end position="46"/>
    </location>
</feature>
<sequence length="234" mass="26140">MEPAGSRRYCASTHREIRQNLCPRFLGPRKHRQHNGTPRHCESPACDKVDRVTPSHDVSDLRPTPWSDTTAAPGDLRAAKALVYDPCGFVCTQPIAEPESAAYAAHEFTLDGRGVRFRVARTTPTKVGQFVTVWKRSAAGPIAPFDTTDPIDLFVISTREDQHFGQFVFPAAALRHQGVLSTNGSGGKRAFRVYPPWVTTTSRQADRTQTWQLNYFLDLHQPVDTARARALYHS</sequence>
<dbReference type="Proteomes" id="UP000586827">
    <property type="component" value="Unassembled WGS sequence"/>
</dbReference>
<comment type="caution">
    <text evidence="2">The sequence shown here is derived from an EMBL/GenBank/DDBJ whole genome shotgun (WGS) entry which is preliminary data.</text>
</comment>
<reference evidence="2 3" key="1">
    <citation type="submission" date="2020-05" db="EMBL/GenBank/DDBJ databases">
        <title>MicrobeNet Type strains.</title>
        <authorList>
            <person name="Nicholson A.C."/>
        </authorList>
    </citation>
    <scope>NUCLEOTIDE SEQUENCE [LARGE SCALE GENOMIC DNA]</scope>
    <source>
        <strain evidence="2 3">JCM 3224</strain>
    </source>
</reference>
<gene>
    <name evidence="2" type="ORF">HLB23_11650</name>
</gene>
<keyword evidence="3" id="KW-1185">Reference proteome</keyword>
<accession>A0A849C6K8</accession>
<name>A0A849C6K8_9NOCA</name>
<dbReference type="AlphaFoldDB" id="A0A849C6K8"/>
<organism evidence="2 3">
    <name type="scientific">Nocardia uniformis</name>
    <dbReference type="NCBI Taxonomy" id="53432"/>
    <lineage>
        <taxon>Bacteria</taxon>
        <taxon>Bacillati</taxon>
        <taxon>Actinomycetota</taxon>
        <taxon>Actinomycetes</taxon>
        <taxon>Mycobacteriales</taxon>
        <taxon>Nocardiaceae</taxon>
        <taxon>Nocardia</taxon>
    </lineage>
</organism>
<protein>
    <submittedName>
        <fullName evidence="2">MepB family protein</fullName>
    </submittedName>
</protein>
<dbReference type="InterPro" id="IPR038231">
    <property type="entry name" value="MepB-like_sf"/>
</dbReference>
<dbReference type="EMBL" id="JABELX010000004">
    <property type="protein sequence ID" value="NNH70509.1"/>
    <property type="molecule type" value="Genomic_DNA"/>
</dbReference>
<dbReference type="Pfam" id="PF08877">
    <property type="entry name" value="MepB-like"/>
    <property type="match status" value="1"/>
</dbReference>
<evidence type="ECO:0000313" key="2">
    <source>
        <dbReference type="EMBL" id="NNH70509.1"/>
    </source>
</evidence>
<evidence type="ECO:0000256" key="1">
    <source>
        <dbReference type="SAM" id="MobiDB-lite"/>
    </source>
</evidence>
<dbReference type="InterPro" id="IPR011235">
    <property type="entry name" value="MepB-like"/>
</dbReference>
<proteinExistence type="predicted"/>
<evidence type="ECO:0000313" key="3">
    <source>
        <dbReference type="Proteomes" id="UP000586827"/>
    </source>
</evidence>
<dbReference type="Gene3D" id="3.40.1350.140">
    <property type="entry name" value="MepB-like"/>
    <property type="match status" value="1"/>
</dbReference>